<comment type="caution">
    <text evidence="1">The sequence shown here is derived from an EMBL/GenBank/DDBJ whole genome shotgun (WGS) entry which is preliminary data.</text>
</comment>
<dbReference type="EMBL" id="CM023484">
    <property type="protein sequence ID" value="KAH6933523.1"/>
    <property type="molecule type" value="Genomic_DNA"/>
</dbReference>
<protein>
    <submittedName>
        <fullName evidence="1">Uncharacterized protein</fullName>
    </submittedName>
</protein>
<dbReference type="Proteomes" id="UP000821845">
    <property type="component" value="Chromosome 4"/>
</dbReference>
<gene>
    <name evidence="1" type="ORF">HPB50_015896</name>
</gene>
<organism evidence="1 2">
    <name type="scientific">Hyalomma asiaticum</name>
    <name type="common">Tick</name>
    <dbReference type="NCBI Taxonomy" id="266040"/>
    <lineage>
        <taxon>Eukaryota</taxon>
        <taxon>Metazoa</taxon>
        <taxon>Ecdysozoa</taxon>
        <taxon>Arthropoda</taxon>
        <taxon>Chelicerata</taxon>
        <taxon>Arachnida</taxon>
        <taxon>Acari</taxon>
        <taxon>Parasitiformes</taxon>
        <taxon>Ixodida</taxon>
        <taxon>Ixodoidea</taxon>
        <taxon>Ixodidae</taxon>
        <taxon>Hyalomminae</taxon>
        <taxon>Hyalomma</taxon>
    </lineage>
</organism>
<accession>A0ACB7SF81</accession>
<evidence type="ECO:0000313" key="1">
    <source>
        <dbReference type="EMBL" id="KAH6933523.1"/>
    </source>
</evidence>
<name>A0ACB7SF81_HYAAI</name>
<keyword evidence="2" id="KW-1185">Reference proteome</keyword>
<proteinExistence type="predicted"/>
<sequence>MTGPLKPGAFLKKDIPNLLVFNSFRGHLTAKVKAVLWKECTDMLVIPCGLTGQLQPLDMEVNKPFKDLLGREYRCISMKNRELTQSRHKSIMLGREYTNIKYSGELPAAVESAGRGCATIPTPTPLDGSCKKPAVLPRSFLTDSVPKWVICLIFYSEISQ</sequence>
<reference evidence="1" key="1">
    <citation type="submission" date="2020-05" db="EMBL/GenBank/DDBJ databases">
        <title>Large-scale comparative analyses of tick genomes elucidate their genetic diversity and vector capacities.</title>
        <authorList>
            <person name="Jia N."/>
            <person name="Wang J."/>
            <person name="Shi W."/>
            <person name="Du L."/>
            <person name="Sun Y."/>
            <person name="Zhan W."/>
            <person name="Jiang J."/>
            <person name="Wang Q."/>
            <person name="Zhang B."/>
            <person name="Ji P."/>
            <person name="Sakyi L.B."/>
            <person name="Cui X."/>
            <person name="Yuan T."/>
            <person name="Jiang B."/>
            <person name="Yang W."/>
            <person name="Lam T.T.-Y."/>
            <person name="Chang Q."/>
            <person name="Ding S."/>
            <person name="Wang X."/>
            <person name="Zhu J."/>
            <person name="Ruan X."/>
            <person name="Zhao L."/>
            <person name="Wei J."/>
            <person name="Que T."/>
            <person name="Du C."/>
            <person name="Cheng J."/>
            <person name="Dai P."/>
            <person name="Han X."/>
            <person name="Huang E."/>
            <person name="Gao Y."/>
            <person name="Liu J."/>
            <person name="Shao H."/>
            <person name="Ye R."/>
            <person name="Li L."/>
            <person name="Wei W."/>
            <person name="Wang X."/>
            <person name="Wang C."/>
            <person name="Yang T."/>
            <person name="Huo Q."/>
            <person name="Li W."/>
            <person name="Guo W."/>
            <person name="Chen H."/>
            <person name="Zhou L."/>
            <person name="Ni X."/>
            <person name="Tian J."/>
            <person name="Zhou Y."/>
            <person name="Sheng Y."/>
            <person name="Liu T."/>
            <person name="Pan Y."/>
            <person name="Xia L."/>
            <person name="Li J."/>
            <person name="Zhao F."/>
            <person name="Cao W."/>
        </authorList>
    </citation>
    <scope>NUCLEOTIDE SEQUENCE</scope>
    <source>
        <strain evidence="1">Hyas-2018</strain>
    </source>
</reference>
<evidence type="ECO:0000313" key="2">
    <source>
        <dbReference type="Proteomes" id="UP000821845"/>
    </source>
</evidence>